<dbReference type="AlphaFoldDB" id="A0AAY5KKJ6"/>
<dbReference type="InterPro" id="IPR058030">
    <property type="entry name" value="TRIM8/14/16/25/29/45/65_CC"/>
</dbReference>
<dbReference type="Pfam" id="PF25600">
    <property type="entry name" value="TRIM_CC"/>
    <property type="match status" value="1"/>
</dbReference>
<evidence type="ECO:0000256" key="2">
    <source>
        <dbReference type="ARBA" id="ARBA00022771"/>
    </source>
</evidence>
<feature type="domain" description="B box-type" evidence="6">
    <location>
        <begin position="88"/>
        <end position="123"/>
    </location>
</feature>
<dbReference type="KEGG" id="els:105009746"/>
<feature type="coiled-coil region" evidence="5">
    <location>
        <begin position="201"/>
        <end position="235"/>
    </location>
</feature>
<feature type="coiled-coil region" evidence="5">
    <location>
        <begin position="132"/>
        <end position="163"/>
    </location>
</feature>
<dbReference type="InterPro" id="IPR001870">
    <property type="entry name" value="B30.2/SPRY"/>
</dbReference>
<dbReference type="InterPro" id="IPR003877">
    <property type="entry name" value="SPRY_dom"/>
</dbReference>
<dbReference type="GO" id="GO:0008270">
    <property type="term" value="F:zinc ion binding"/>
    <property type="evidence" value="ECO:0007669"/>
    <property type="project" value="UniProtKB-KW"/>
</dbReference>
<keyword evidence="3" id="KW-0862">Zinc</keyword>
<dbReference type="Ensembl" id="ENSELUT00000091693.1">
    <property type="protein sequence ID" value="ENSELUP00000089266.1"/>
    <property type="gene ID" value="ENSELUG00000037272.1"/>
</dbReference>
<dbReference type="Pfam" id="PF13765">
    <property type="entry name" value="PRY"/>
    <property type="match status" value="1"/>
</dbReference>
<dbReference type="Gene3D" id="3.30.160.60">
    <property type="entry name" value="Classic Zinc Finger"/>
    <property type="match status" value="1"/>
</dbReference>
<evidence type="ECO:0000313" key="9">
    <source>
        <dbReference type="Proteomes" id="UP000265140"/>
    </source>
</evidence>
<dbReference type="InterPro" id="IPR013320">
    <property type="entry name" value="ConA-like_dom_sf"/>
</dbReference>
<dbReference type="FunFam" id="2.60.120.920:FF:000004">
    <property type="entry name" value="Butyrophilin subfamily 1 member A1"/>
    <property type="match status" value="1"/>
</dbReference>
<keyword evidence="1" id="KW-0479">Metal-binding</keyword>
<dbReference type="Proteomes" id="UP000265140">
    <property type="component" value="Chromosome 6"/>
</dbReference>
<protein>
    <submittedName>
        <fullName evidence="8">Uncharacterized protein</fullName>
    </submittedName>
</protein>
<evidence type="ECO:0000313" key="8">
    <source>
        <dbReference type="Ensembl" id="ENSELUP00000089266.1"/>
    </source>
</evidence>
<dbReference type="RefSeq" id="XP_010867481.2">
    <property type="nucleotide sequence ID" value="XM_010869179.4"/>
</dbReference>
<dbReference type="InterPro" id="IPR017907">
    <property type="entry name" value="Znf_RING_CS"/>
</dbReference>
<keyword evidence="2 4" id="KW-0863">Zinc-finger</keyword>
<keyword evidence="5" id="KW-0175">Coiled coil</keyword>
<dbReference type="InterPro" id="IPR003879">
    <property type="entry name" value="Butyrophylin_SPRY"/>
</dbReference>
<dbReference type="PROSITE" id="PS00518">
    <property type="entry name" value="ZF_RING_1"/>
    <property type="match status" value="1"/>
</dbReference>
<dbReference type="CDD" id="cd12893">
    <property type="entry name" value="SPRY_PRY_TRIM35"/>
    <property type="match status" value="1"/>
</dbReference>
<sequence>MASEQQAGEATSLPGEGALCPGCQSPGPQVLPCGHSLCEACLGLCEGELGHGGCTVCYGRELLDCVLKRMLDSLFQGQPRRASGIEDGQRDVCLQHGHRLTLFCMEDDELVCVECQDEEHDDHMCCRTEEAVDDCKRELRSALRALQEELAAQINVKQNCEESAEYIKTQAEETERLVQEEFEKLHQFLRDEEAAVISAMKEEEEEKTQMMKDRLEKIMDRINSLTEAIVETEEAMNEDDISFLKDFKKVSERSQMTVQEPEEVSGALLNVAKHLGCLQYRVWEKMQDAITYTPVTLNPNTSDVCLSLSDDLTSLWYTDEEKRLPDNPERFRHYECVLGSESFSTGRHTWDVEVGQNSEWALGVAQESVPRKEWFPASPDRGLWTICYYAEICRARTSASLPLALKRKPQVVRVQLDCDRGRVTFSDASDNTVIYKFKHRFTQRVFPYFASTCKRHPLRILAGKVSVTVE</sequence>
<dbReference type="Gene3D" id="2.60.120.920">
    <property type="match status" value="1"/>
</dbReference>
<dbReference type="Pfam" id="PF00622">
    <property type="entry name" value="SPRY"/>
    <property type="match status" value="1"/>
</dbReference>
<evidence type="ECO:0000256" key="3">
    <source>
        <dbReference type="ARBA" id="ARBA00022833"/>
    </source>
</evidence>
<dbReference type="SMART" id="SM00589">
    <property type="entry name" value="PRY"/>
    <property type="match status" value="1"/>
</dbReference>
<evidence type="ECO:0000259" key="7">
    <source>
        <dbReference type="PROSITE" id="PS50188"/>
    </source>
</evidence>
<dbReference type="GeneTree" id="ENSGT00970000193390"/>
<dbReference type="GeneID" id="105009746"/>
<accession>A0AAY5KKJ6</accession>
<dbReference type="InterPro" id="IPR006574">
    <property type="entry name" value="PRY"/>
</dbReference>
<dbReference type="SMART" id="SM00449">
    <property type="entry name" value="SPRY"/>
    <property type="match status" value="1"/>
</dbReference>
<evidence type="ECO:0000256" key="5">
    <source>
        <dbReference type="SAM" id="Coils"/>
    </source>
</evidence>
<dbReference type="PROSITE" id="PS50188">
    <property type="entry name" value="B302_SPRY"/>
    <property type="match status" value="1"/>
</dbReference>
<dbReference type="InterPro" id="IPR043136">
    <property type="entry name" value="B30.2/SPRY_sf"/>
</dbReference>
<dbReference type="SUPFAM" id="SSF57845">
    <property type="entry name" value="B-box zinc-binding domain"/>
    <property type="match status" value="1"/>
</dbReference>
<reference evidence="8" key="3">
    <citation type="submission" date="2025-09" db="UniProtKB">
        <authorList>
            <consortium name="Ensembl"/>
        </authorList>
    </citation>
    <scope>IDENTIFICATION</scope>
</reference>
<dbReference type="InterPro" id="IPR050143">
    <property type="entry name" value="TRIM/RBCC"/>
</dbReference>
<dbReference type="SUPFAM" id="SSF49899">
    <property type="entry name" value="Concanavalin A-like lectins/glucanases"/>
    <property type="match status" value="1"/>
</dbReference>
<feature type="domain" description="B30.2/SPRY" evidence="7">
    <location>
        <begin position="275"/>
        <end position="467"/>
    </location>
</feature>
<evidence type="ECO:0000256" key="1">
    <source>
        <dbReference type="ARBA" id="ARBA00022723"/>
    </source>
</evidence>
<dbReference type="PROSITE" id="PS50119">
    <property type="entry name" value="ZF_BBOX"/>
    <property type="match status" value="1"/>
</dbReference>
<dbReference type="PANTHER" id="PTHR24103">
    <property type="entry name" value="E3 UBIQUITIN-PROTEIN LIGASE TRIM"/>
    <property type="match status" value="1"/>
</dbReference>
<evidence type="ECO:0000259" key="6">
    <source>
        <dbReference type="PROSITE" id="PS50119"/>
    </source>
</evidence>
<dbReference type="InterPro" id="IPR000315">
    <property type="entry name" value="Znf_B-box"/>
</dbReference>
<reference evidence="8" key="2">
    <citation type="submission" date="2025-08" db="UniProtKB">
        <authorList>
            <consortium name="Ensembl"/>
        </authorList>
    </citation>
    <scope>IDENTIFICATION</scope>
</reference>
<reference evidence="8 9" key="1">
    <citation type="submission" date="2020-02" db="EMBL/GenBank/DDBJ databases">
        <title>Esox lucius (northern pike) genome, fEsoLuc1, primary haplotype.</title>
        <authorList>
            <person name="Myers G."/>
            <person name="Karagic N."/>
            <person name="Meyer A."/>
            <person name="Pippel M."/>
            <person name="Reichard M."/>
            <person name="Winkler S."/>
            <person name="Tracey A."/>
            <person name="Sims Y."/>
            <person name="Howe K."/>
            <person name="Rhie A."/>
            <person name="Formenti G."/>
            <person name="Durbin R."/>
            <person name="Fedrigo O."/>
            <person name="Jarvis E.D."/>
        </authorList>
    </citation>
    <scope>NUCLEOTIDE SEQUENCE [LARGE SCALE GENOMIC DNA]</scope>
</reference>
<proteinExistence type="predicted"/>
<evidence type="ECO:0000256" key="4">
    <source>
        <dbReference type="PROSITE-ProRule" id="PRU00024"/>
    </source>
</evidence>
<organism evidence="8 9">
    <name type="scientific">Esox lucius</name>
    <name type="common">Northern pike</name>
    <dbReference type="NCBI Taxonomy" id="8010"/>
    <lineage>
        <taxon>Eukaryota</taxon>
        <taxon>Metazoa</taxon>
        <taxon>Chordata</taxon>
        <taxon>Craniata</taxon>
        <taxon>Vertebrata</taxon>
        <taxon>Euteleostomi</taxon>
        <taxon>Actinopterygii</taxon>
        <taxon>Neopterygii</taxon>
        <taxon>Teleostei</taxon>
        <taxon>Protacanthopterygii</taxon>
        <taxon>Esociformes</taxon>
        <taxon>Esocidae</taxon>
        <taxon>Esox</taxon>
    </lineage>
</organism>
<dbReference type="PRINTS" id="PR01407">
    <property type="entry name" value="BUTYPHLNCDUF"/>
</dbReference>
<dbReference type="Pfam" id="PF00643">
    <property type="entry name" value="zf-B_box"/>
    <property type="match status" value="1"/>
</dbReference>
<keyword evidence="9" id="KW-1185">Reference proteome</keyword>
<name>A0AAY5KKJ6_ESOLU</name>